<organism evidence="4 5">
    <name type="scientific">Neodothiora populina</name>
    <dbReference type="NCBI Taxonomy" id="2781224"/>
    <lineage>
        <taxon>Eukaryota</taxon>
        <taxon>Fungi</taxon>
        <taxon>Dikarya</taxon>
        <taxon>Ascomycota</taxon>
        <taxon>Pezizomycotina</taxon>
        <taxon>Dothideomycetes</taxon>
        <taxon>Dothideomycetidae</taxon>
        <taxon>Dothideales</taxon>
        <taxon>Dothioraceae</taxon>
        <taxon>Neodothiora</taxon>
    </lineage>
</organism>
<dbReference type="GeneID" id="95978797"/>
<dbReference type="PROSITE" id="PS50075">
    <property type="entry name" value="CARRIER"/>
    <property type="match status" value="1"/>
</dbReference>
<reference evidence="4 5" key="1">
    <citation type="submission" date="2024-07" db="EMBL/GenBank/DDBJ databases">
        <title>Draft sequence of the Neodothiora populina.</title>
        <authorList>
            <person name="Drown D.D."/>
            <person name="Schuette U.S."/>
            <person name="Buechlein A.B."/>
            <person name="Rusch D.R."/>
            <person name="Winton L.W."/>
            <person name="Adams G.A."/>
        </authorList>
    </citation>
    <scope>NUCLEOTIDE SEQUENCE [LARGE SCALE GENOMIC DNA]</scope>
    <source>
        <strain evidence="4 5">CPC 39397</strain>
    </source>
</reference>
<dbReference type="InterPro" id="IPR009081">
    <property type="entry name" value="PP-bd_ACP"/>
</dbReference>
<evidence type="ECO:0000313" key="4">
    <source>
        <dbReference type="EMBL" id="KAL1306390.1"/>
    </source>
</evidence>
<dbReference type="SUPFAM" id="SSF51735">
    <property type="entry name" value="NAD(P)-binding Rossmann-fold domains"/>
    <property type="match status" value="1"/>
</dbReference>
<evidence type="ECO:0000256" key="1">
    <source>
        <dbReference type="ARBA" id="ARBA00022450"/>
    </source>
</evidence>
<dbReference type="InterPro" id="IPR051414">
    <property type="entry name" value="Adenylate-forming_Reductase"/>
</dbReference>
<dbReference type="InterPro" id="IPR000873">
    <property type="entry name" value="AMP-dep_synth/lig_dom"/>
</dbReference>
<evidence type="ECO:0000259" key="3">
    <source>
        <dbReference type="PROSITE" id="PS50075"/>
    </source>
</evidence>
<sequence length="1033" mass="114715">MSAQHSVRNLVSVIDEVARTAPQKPWVYVPRHNEDVTKGYKTITFSQLQHSINKMARWIEATVGISGTRETLAFMDRTNDIRYIFAIGAALKTGYKILLTSTRNNLEGQRYLIQQTRCKTFLHGEESKGDVDALHDASTEFKSFQVPSLDELLEGDAHEYPGHHVSADPNVTSIIIHTSGSTGLPKPIELRNGWIATTYLLPAMQDPHGRKHLTQIYFGTQPSLCTLPFFHAMGLFSIIKSIFSQGPLILPPVGRSPNAEMNLQMIRTAKPEVGFFPPSILEDMVDMEGGLEALSTLQFILFAGAPLAHEVGDKIAKVARIQTIIGSTEAGILDSYVNEDPADWMYFEWCPWTGTRMEKQDELHELVLERGDLTLQGAFFSFPEIPEWRTKDLYSEHPTRKGLWQYRGRNDDVIVLSNGEKFNPIAMEKFIESHSMVKGALVVGQNHFQAGLLIETKEPVEPETFLDTIWPKIEHANTLVAAHGRIWKSKVAFVKEGKAFIRAPKGNIVRRKTIEAFADEIDALYSNEGFADKLGELTTESSLEDVKQYIKSALALTCPKVPADVDESADIFEFGVDSLQVLGLASALNHAIPKREGATDGGIKSRVVYANPSLKALSSAVYDVVSGADFNKPHVSREQRMADTIAKYTADLPAPVTYSPRPQKHAVVITGTTGSLGGYMLQYLLEAPDVAKVYALNRGEAESRQRKAFQERGVDADFSKVKFLQTSFDQERFGLSVEDYQELLENVDLFIHNAWAVNFNMDLDSFEPTHIAGTRRVIDFSASAQYHPHIVFISSIASTGCWSTTGHTGLVPEEFYADNSLPLPQGYGESKHVASSILAVAAEKSGIASTIVRSGQIGGPRTALGLWNRQEWLPSIVASSKAIGKIPRTLGNEDVVDWVPVDVAAQVLLEIAHERFRTQKDKKLDTFALVNPEIVSWSELVPAVQAYYEPRGVKLEVVEFKEWLDVLKSLPMTQEEVARVPGLKLLDFYEGLDTGSGLPRMQTHRTAEASPALKNAGPINAALIQNWCKQWHF</sequence>
<dbReference type="RefSeq" id="XP_069202663.1">
    <property type="nucleotide sequence ID" value="XM_069344838.1"/>
</dbReference>
<name>A0ABR3PJS3_9PEZI</name>
<evidence type="ECO:0000256" key="2">
    <source>
        <dbReference type="ARBA" id="ARBA00022553"/>
    </source>
</evidence>
<keyword evidence="5" id="KW-1185">Reference proteome</keyword>
<comment type="caution">
    <text evidence="4">The sequence shown here is derived from an EMBL/GenBank/DDBJ whole genome shotgun (WGS) entry which is preliminary data.</text>
</comment>
<feature type="domain" description="Carrier" evidence="3">
    <location>
        <begin position="540"/>
        <end position="625"/>
    </location>
</feature>
<dbReference type="Pfam" id="PF00550">
    <property type="entry name" value="PP-binding"/>
    <property type="match status" value="1"/>
</dbReference>
<accession>A0ABR3PJS3</accession>
<dbReference type="Pfam" id="PF00501">
    <property type="entry name" value="AMP-binding"/>
    <property type="match status" value="1"/>
</dbReference>
<evidence type="ECO:0000313" key="5">
    <source>
        <dbReference type="Proteomes" id="UP001562354"/>
    </source>
</evidence>
<dbReference type="InterPro" id="IPR020845">
    <property type="entry name" value="AMP-binding_CS"/>
</dbReference>
<dbReference type="Gene3D" id="3.40.50.720">
    <property type="entry name" value="NAD(P)-binding Rossmann-like Domain"/>
    <property type="match status" value="1"/>
</dbReference>
<proteinExistence type="predicted"/>
<dbReference type="Pfam" id="PF07993">
    <property type="entry name" value="NAD_binding_4"/>
    <property type="match status" value="1"/>
</dbReference>
<protein>
    <recommendedName>
        <fullName evidence="3">Carrier domain-containing protein</fullName>
    </recommendedName>
</protein>
<dbReference type="PANTHER" id="PTHR43439">
    <property type="entry name" value="PHENYLACETATE-COENZYME A LIGASE"/>
    <property type="match status" value="1"/>
</dbReference>
<keyword evidence="2" id="KW-0597">Phosphoprotein</keyword>
<gene>
    <name evidence="4" type="ORF">AAFC00_005097</name>
</gene>
<dbReference type="PROSITE" id="PS00455">
    <property type="entry name" value="AMP_BINDING"/>
    <property type="match status" value="1"/>
</dbReference>
<keyword evidence="1" id="KW-0596">Phosphopantetheine</keyword>
<dbReference type="EMBL" id="JBFMKM010000004">
    <property type="protein sequence ID" value="KAL1306390.1"/>
    <property type="molecule type" value="Genomic_DNA"/>
</dbReference>
<dbReference type="Pfam" id="PF23562">
    <property type="entry name" value="AMP-binding_C_3"/>
    <property type="match status" value="1"/>
</dbReference>
<dbReference type="InterPro" id="IPR013120">
    <property type="entry name" value="FAR_NAD-bd"/>
</dbReference>
<dbReference type="SUPFAM" id="SSF56801">
    <property type="entry name" value="Acetyl-CoA synthetase-like"/>
    <property type="match status" value="1"/>
</dbReference>
<dbReference type="InterPro" id="IPR042099">
    <property type="entry name" value="ANL_N_sf"/>
</dbReference>
<dbReference type="PROSITE" id="PS00012">
    <property type="entry name" value="PHOSPHOPANTETHEINE"/>
    <property type="match status" value="1"/>
</dbReference>
<dbReference type="Gene3D" id="3.40.50.12780">
    <property type="entry name" value="N-terminal domain of ligase-like"/>
    <property type="match status" value="1"/>
</dbReference>
<dbReference type="InterPro" id="IPR006162">
    <property type="entry name" value="Ppantetheine_attach_site"/>
</dbReference>
<dbReference type="InterPro" id="IPR036291">
    <property type="entry name" value="NAD(P)-bd_dom_sf"/>
</dbReference>
<dbReference type="PANTHER" id="PTHR43439:SF2">
    <property type="entry name" value="ENZYME, PUTATIVE (JCVI)-RELATED"/>
    <property type="match status" value="1"/>
</dbReference>
<dbReference type="Proteomes" id="UP001562354">
    <property type="component" value="Unassembled WGS sequence"/>
</dbReference>